<feature type="transmembrane region" description="Helical" evidence="11">
    <location>
        <begin position="523"/>
        <end position="541"/>
    </location>
</feature>
<keyword evidence="6 11" id="KW-1133">Transmembrane helix</keyword>
<reference evidence="13" key="2">
    <citation type="submission" date="2025-08" db="UniProtKB">
        <authorList>
            <consortium name="Ensembl"/>
        </authorList>
    </citation>
    <scope>IDENTIFICATION</scope>
</reference>
<dbReference type="InterPro" id="IPR001715">
    <property type="entry name" value="CH_dom"/>
</dbReference>
<dbReference type="PROSITE" id="PS51122">
    <property type="entry name" value="CALPONIN_2"/>
    <property type="match status" value="1"/>
</dbReference>
<dbReference type="Pfam" id="PF00402">
    <property type="entry name" value="Calponin"/>
    <property type="match status" value="1"/>
</dbReference>
<sequence>MSGAGAAALAWALLAGALLSPPPVRPQLQLQPRRDRDVQEKEAQFNTTYIDWVDANLLNIYAFNHSVRRNRTEGVRVSVNVLSDHKDRPVLFVVRQKEAVVSFQVPLILRGLYQRKYAYQEVSRTLCQPQTKAEVETQHFYVDVSTLSLNTSYQLRVTRVENFVLRTNERFSFNATAAQPQYFKYEFPEEVDSVIVKVTSAMAFPCSVISIQDILCPVYDLDNNVAFIGMYQTMTKKAAITVQKKDFPSHSFYVVVVVKTEDEVCGGPLPYYPLSKDASPDEPVDQHNRQKTLEVMVSPAITSEAYVRSVLFCLGIFLSFYVLTLLIACWESCWQHKRKGLLAAMDSPNLDTASLLGHSRSIPDSFLNHGPYDSYGYGSFGNGSSSSTEGITDSLGSAEVSYNYVGERSLENVAGRPRMDSLSSIEEDDYDTLADIDYDKNVIRTKQYLCVADLARKDKRVLRKKYQIYFWNIATIAVFYALPVVQLVITYQTVVNVTGNQDICYYNFLCAHPLGNLSAFNNILSNLGYVLLGLLFLLIILQREINYNRALLRNDAHALECGIPKHFGLFYAMGTALMMEGLLSACYHVCPNYTNFQFDTSFMYMIAGLCMLKLYQKRHPDINASAYSAYACLALVIFFSVVGVVFGKGNTAFWIVFSVIHIVATLLLSTQLYYMGRWKLDSGILRRILHVLYTDCVRQCSGPMYVDRMVLLVMGNIINWSLSAAASASSSSPCSASSAPLWSGALPSSSSSRGSAPGRKRQLNPGSTTVTASCSTSLTTTTSGISSPPSPCSAPSWSPTTTAMANKGPAYGMSRDVQSKIEKKYDDELEDRLVEWIVAQCGAAVGRPERGRLGFQVWLKNGIVLSRLVNSLYPDGSKPVKIPDAPPTMVFKQMEQIAQFLKAAEDYGVVKTDMFQTVDLFEAKDMAAVQRTLMALGSLAVTKNDGNYHGDPNWFMKKAQEHKREFTESQLKEGKNIIGLQMGTNKGASQAGMSYGRPRQIIS</sequence>
<feature type="compositionally biased region" description="Low complexity" evidence="10">
    <location>
        <begin position="748"/>
        <end position="757"/>
    </location>
</feature>
<feature type="transmembrane region" description="Helical" evidence="11">
    <location>
        <begin position="469"/>
        <end position="489"/>
    </location>
</feature>
<evidence type="ECO:0000256" key="1">
    <source>
        <dbReference type="ARBA" id="ARBA00004141"/>
    </source>
</evidence>
<dbReference type="Pfam" id="PF00307">
    <property type="entry name" value="CH"/>
    <property type="match status" value="1"/>
</dbReference>
<dbReference type="Ensembl" id="ENSCMUT00000025459.2">
    <property type="protein sequence ID" value="ENSCMUP00000023664.2"/>
    <property type="gene ID" value="ENSCMUG00000014503.2"/>
</dbReference>
<dbReference type="AlphaFoldDB" id="A0A8C3ENT9"/>
<proteinExistence type="inferred from homology"/>
<dbReference type="InterPro" id="IPR025958">
    <property type="entry name" value="SID1_TM_fam"/>
</dbReference>
<keyword evidence="7 11" id="KW-0472">Membrane</keyword>
<keyword evidence="14" id="KW-1185">Reference proteome</keyword>
<evidence type="ECO:0000256" key="11">
    <source>
        <dbReference type="SAM" id="Phobius"/>
    </source>
</evidence>
<dbReference type="GO" id="GO:0005886">
    <property type="term" value="C:plasma membrane"/>
    <property type="evidence" value="ECO:0007669"/>
    <property type="project" value="TreeGrafter"/>
</dbReference>
<feature type="chain" id="PRO_5043445204" description="Transgelin" evidence="12">
    <location>
        <begin position="27"/>
        <end position="1003"/>
    </location>
</feature>
<organism evidence="13 14">
    <name type="scientific">Corvus moneduloides</name>
    <name type="common">New Caledonian crow</name>
    <dbReference type="NCBI Taxonomy" id="1196302"/>
    <lineage>
        <taxon>Eukaryota</taxon>
        <taxon>Metazoa</taxon>
        <taxon>Chordata</taxon>
        <taxon>Craniata</taxon>
        <taxon>Vertebrata</taxon>
        <taxon>Euteleostomi</taxon>
        <taxon>Archelosauria</taxon>
        <taxon>Archosauria</taxon>
        <taxon>Dinosauria</taxon>
        <taxon>Saurischia</taxon>
        <taxon>Theropoda</taxon>
        <taxon>Coelurosauria</taxon>
        <taxon>Aves</taxon>
        <taxon>Neognathae</taxon>
        <taxon>Neoaves</taxon>
        <taxon>Telluraves</taxon>
        <taxon>Australaves</taxon>
        <taxon>Passeriformes</taxon>
        <taxon>Corvoidea</taxon>
        <taxon>Corvidae</taxon>
        <taxon>Corvus</taxon>
    </lineage>
</organism>
<dbReference type="PRINTS" id="PR00888">
    <property type="entry name" value="SM22CALPONIN"/>
</dbReference>
<dbReference type="Pfam" id="PF13965">
    <property type="entry name" value="SID-1_RNA_chan"/>
    <property type="match status" value="1"/>
</dbReference>
<dbReference type="Proteomes" id="UP000694553">
    <property type="component" value="Unassembled WGS sequence"/>
</dbReference>
<gene>
    <name evidence="13" type="primary">SIDT2</name>
</gene>
<evidence type="ECO:0000256" key="9">
    <source>
        <dbReference type="RuleBase" id="RU361224"/>
    </source>
</evidence>
<accession>A0A8U7NSD9</accession>
<feature type="transmembrane region" description="Helical" evidence="11">
    <location>
        <begin position="306"/>
        <end position="330"/>
    </location>
</feature>
<dbReference type="PROSITE" id="PS50021">
    <property type="entry name" value="CH"/>
    <property type="match status" value="1"/>
</dbReference>
<dbReference type="Gene3D" id="1.10.418.10">
    <property type="entry name" value="Calponin-like domain"/>
    <property type="match status" value="1"/>
</dbReference>
<feature type="transmembrane region" description="Helical" evidence="11">
    <location>
        <begin position="627"/>
        <end position="646"/>
    </location>
</feature>
<dbReference type="GO" id="GO:0005764">
    <property type="term" value="C:lysosome"/>
    <property type="evidence" value="ECO:0007669"/>
    <property type="project" value="TreeGrafter"/>
</dbReference>
<dbReference type="SMART" id="SM00033">
    <property type="entry name" value="CH"/>
    <property type="match status" value="1"/>
</dbReference>
<evidence type="ECO:0000256" key="7">
    <source>
        <dbReference type="ARBA" id="ARBA00023136"/>
    </source>
</evidence>
<evidence type="ECO:0000256" key="6">
    <source>
        <dbReference type="ARBA" id="ARBA00022989"/>
    </source>
</evidence>
<evidence type="ECO:0000256" key="3">
    <source>
        <dbReference type="ARBA" id="ARBA00009631"/>
    </source>
</evidence>
<dbReference type="PRINTS" id="PR00890">
    <property type="entry name" value="TRANSGELIN"/>
</dbReference>
<evidence type="ECO:0000256" key="5">
    <source>
        <dbReference type="ARBA" id="ARBA00022729"/>
    </source>
</evidence>
<name>A0A8C3ENT9_CORMO</name>
<dbReference type="InterPro" id="IPR036872">
    <property type="entry name" value="CH_dom_sf"/>
</dbReference>
<evidence type="ECO:0000313" key="13">
    <source>
        <dbReference type="Ensembl" id="ENSCMUP00000023664.2"/>
    </source>
</evidence>
<keyword evidence="8" id="KW-0325">Glycoprotein</keyword>
<dbReference type="FunFam" id="1.10.418.10:FF:000039">
    <property type="entry name" value="Transgelin"/>
    <property type="match status" value="1"/>
</dbReference>
<dbReference type="GO" id="GO:0003725">
    <property type="term" value="F:double-stranded RNA binding"/>
    <property type="evidence" value="ECO:0007669"/>
    <property type="project" value="TreeGrafter"/>
</dbReference>
<dbReference type="PANTHER" id="PTHR12185">
    <property type="entry name" value="SID1 TRANSMEMBRANE FAMILY MEMEBER"/>
    <property type="match status" value="1"/>
</dbReference>
<feature type="region of interest" description="Disordered" evidence="10">
    <location>
        <begin position="748"/>
        <end position="811"/>
    </location>
</feature>
<reference evidence="14" key="1">
    <citation type="submission" date="2019-10" db="EMBL/GenBank/DDBJ databases">
        <title>Corvus moneduloides (New Caledonian crow) genome, bCorMon1, primary haplotype.</title>
        <authorList>
            <person name="Rutz C."/>
            <person name="Fungtammasan C."/>
            <person name="Mountcastle J."/>
            <person name="Formenti G."/>
            <person name="Chow W."/>
            <person name="Howe K."/>
            <person name="Steele M.P."/>
            <person name="Fernandes J."/>
            <person name="Gilbert M.T.P."/>
            <person name="Fedrigo O."/>
            <person name="Jarvis E.D."/>
            <person name="Gemmell N."/>
        </authorList>
    </citation>
    <scope>NUCLEOTIDE SEQUENCE [LARGE SCALE GENOMIC DNA]</scope>
</reference>
<feature type="signal peptide" evidence="12">
    <location>
        <begin position="1"/>
        <end position="26"/>
    </location>
</feature>
<feature type="compositionally biased region" description="Low complexity" evidence="10">
    <location>
        <begin position="767"/>
        <end position="802"/>
    </location>
</feature>
<feature type="transmembrane region" description="Helical" evidence="11">
    <location>
        <begin position="652"/>
        <end position="674"/>
    </location>
</feature>
<protein>
    <recommendedName>
        <fullName evidence="9">Transgelin</fullName>
    </recommendedName>
</protein>
<comment type="subcellular location">
    <subcellularLocation>
        <location evidence="1">Membrane</location>
        <topology evidence="1">Multi-pass membrane protein</topology>
    </subcellularLocation>
</comment>
<comment type="similarity">
    <text evidence="3 9">Belongs to the calponin family.</text>
</comment>
<dbReference type="InterPro" id="IPR000557">
    <property type="entry name" value="Calponin_repeat"/>
</dbReference>
<evidence type="ECO:0000256" key="12">
    <source>
        <dbReference type="SAM" id="SignalP"/>
    </source>
</evidence>
<dbReference type="CDD" id="cd21279">
    <property type="entry name" value="CH_TAGLN"/>
    <property type="match status" value="1"/>
</dbReference>
<dbReference type="InterPro" id="IPR003096">
    <property type="entry name" value="SM22_calponin"/>
</dbReference>
<evidence type="ECO:0000256" key="10">
    <source>
        <dbReference type="SAM" id="MobiDB-lite"/>
    </source>
</evidence>
<feature type="transmembrane region" description="Helical" evidence="11">
    <location>
        <begin position="569"/>
        <end position="590"/>
    </location>
</feature>
<evidence type="ECO:0000313" key="14">
    <source>
        <dbReference type="Proteomes" id="UP000694553"/>
    </source>
</evidence>
<dbReference type="PANTHER" id="PTHR12185:SF16">
    <property type="entry name" value="SID1 TRANSMEMBRANE FAMILY MEMBER 2"/>
    <property type="match status" value="1"/>
</dbReference>
<evidence type="ECO:0000256" key="2">
    <source>
        <dbReference type="ARBA" id="ARBA00006618"/>
    </source>
</evidence>
<keyword evidence="5 12" id="KW-0732">Signal</keyword>
<reference evidence="13" key="3">
    <citation type="submission" date="2025-09" db="UniProtKB">
        <authorList>
            <consortium name="Ensembl"/>
        </authorList>
    </citation>
    <scope>IDENTIFICATION</scope>
</reference>
<accession>A0A8C3ENT9</accession>
<comment type="similarity">
    <text evidence="2">Belongs to the SID1 family.</text>
</comment>
<evidence type="ECO:0000256" key="4">
    <source>
        <dbReference type="ARBA" id="ARBA00022692"/>
    </source>
</evidence>
<evidence type="ECO:0000256" key="8">
    <source>
        <dbReference type="ARBA" id="ARBA00023180"/>
    </source>
</evidence>
<dbReference type="GO" id="GO:0051033">
    <property type="term" value="F:RNA transmembrane transporter activity"/>
    <property type="evidence" value="ECO:0007669"/>
    <property type="project" value="TreeGrafter"/>
</dbReference>
<dbReference type="SUPFAM" id="SSF47576">
    <property type="entry name" value="Calponin-homology domain, CH-domain"/>
    <property type="match status" value="1"/>
</dbReference>
<keyword evidence="4 11" id="KW-0812">Transmembrane</keyword>
<dbReference type="PROSITE" id="PS01052">
    <property type="entry name" value="CALPONIN_1"/>
    <property type="match status" value="1"/>
</dbReference>